<name>A0A4Y8CE91_9HELO</name>
<protein>
    <submittedName>
        <fullName evidence="2">Uncharacterized protein</fullName>
    </submittedName>
</protein>
<sequence>MDYSLPIKRGRDRPKSSVRSGRPGRLLKYGFAQPSSPFTQNKLAFDSAVAESKPAAAKPESSPPVIPLRVATPKIKLILSISNQSSVSSSINPIVEQASLNPIVPPPYPAPPNFAGYRPLNTCYSELYSFRDLANIIVPNSQKAIAVSPGKVKDCLFIKIENNDNPFPLLSNDKPSPSSIKKGKRVLKHNLQNYFHPSTSPFTVPTQKGYSPNSRDNDPKNLLPLAQIQCRRTKQGSSTQKDRVNFESLNEVKKGPGTYNHWFQGKQKLLAIVIKTLIIPKALAVGTYLIATDVLVTVSKLYAEAFKAKDKKRLEKHCGTLRDLLVEYDAKRATLKVISSIDLLLRG</sequence>
<keyword evidence="3" id="KW-1185">Reference proteome</keyword>
<evidence type="ECO:0000313" key="3">
    <source>
        <dbReference type="Proteomes" id="UP000297299"/>
    </source>
</evidence>
<dbReference type="AlphaFoldDB" id="A0A4Y8CE91"/>
<evidence type="ECO:0000313" key="2">
    <source>
        <dbReference type="EMBL" id="TEY28623.1"/>
    </source>
</evidence>
<dbReference type="Proteomes" id="UP000297299">
    <property type="component" value="Unassembled WGS sequence"/>
</dbReference>
<gene>
    <name evidence="2" type="ORF">BOTCAL_1009g00010</name>
</gene>
<organism evidence="2 3">
    <name type="scientific">Botryotinia calthae</name>
    <dbReference type="NCBI Taxonomy" id="38488"/>
    <lineage>
        <taxon>Eukaryota</taxon>
        <taxon>Fungi</taxon>
        <taxon>Dikarya</taxon>
        <taxon>Ascomycota</taxon>
        <taxon>Pezizomycotina</taxon>
        <taxon>Leotiomycetes</taxon>
        <taxon>Helotiales</taxon>
        <taxon>Sclerotiniaceae</taxon>
        <taxon>Botryotinia</taxon>
    </lineage>
</organism>
<evidence type="ECO:0000256" key="1">
    <source>
        <dbReference type="SAM" id="MobiDB-lite"/>
    </source>
</evidence>
<feature type="compositionally biased region" description="Polar residues" evidence="1">
    <location>
        <begin position="198"/>
        <end position="214"/>
    </location>
</feature>
<feature type="region of interest" description="Disordered" evidence="1">
    <location>
        <begin position="1"/>
        <end position="26"/>
    </location>
</feature>
<feature type="region of interest" description="Disordered" evidence="1">
    <location>
        <begin position="198"/>
        <end position="221"/>
    </location>
</feature>
<reference evidence="2 3" key="1">
    <citation type="submission" date="2017-11" db="EMBL/GenBank/DDBJ databases">
        <title>Comparative genomics of Botrytis spp.</title>
        <authorList>
            <person name="Valero-Jimenez C.A."/>
            <person name="Tapia P."/>
            <person name="Veloso J."/>
            <person name="Silva-Moreno E."/>
            <person name="Staats M."/>
            <person name="Valdes J.H."/>
            <person name="Van Kan J.A.L."/>
        </authorList>
    </citation>
    <scope>NUCLEOTIDE SEQUENCE [LARGE SCALE GENOMIC DNA]</scope>
    <source>
        <strain evidence="2 3">MUCL2830</strain>
    </source>
</reference>
<dbReference type="EMBL" id="PHWZ01001005">
    <property type="protein sequence ID" value="TEY28623.1"/>
    <property type="molecule type" value="Genomic_DNA"/>
</dbReference>
<comment type="caution">
    <text evidence="2">The sequence shown here is derived from an EMBL/GenBank/DDBJ whole genome shotgun (WGS) entry which is preliminary data.</text>
</comment>
<accession>A0A4Y8CE91</accession>
<proteinExistence type="predicted"/>